<evidence type="ECO:0000313" key="1">
    <source>
        <dbReference type="EMBL" id="KAI0503746.1"/>
    </source>
</evidence>
<dbReference type="EMBL" id="JAGYWB010000011">
    <property type="protein sequence ID" value="KAI0503746.1"/>
    <property type="molecule type" value="Genomic_DNA"/>
</dbReference>
<comment type="caution">
    <text evidence="1">The sequence shown here is derived from an EMBL/GenBank/DDBJ whole genome shotgun (WGS) entry which is preliminary data.</text>
</comment>
<sequence length="136" mass="15558">MLVRTLKGSLFRLLPPSLLRNRLGGSRVKSPSPSRSMMTLPNIAVWNIRGINRPDKVLCCKSLVTSFNLDMLCILENRIHLSSLQDPFFESTHTIFNSECSYNNFALSSSVRIWVKWNSNKLHFQPSIITPQLIRV</sequence>
<proteinExistence type="predicted"/>
<keyword evidence="2" id="KW-1185">Reference proteome</keyword>
<accession>A0A8T3B8N9</accession>
<organism evidence="1 2">
    <name type="scientific">Dendrobium nobile</name>
    <name type="common">Orchid</name>
    <dbReference type="NCBI Taxonomy" id="94219"/>
    <lineage>
        <taxon>Eukaryota</taxon>
        <taxon>Viridiplantae</taxon>
        <taxon>Streptophyta</taxon>
        <taxon>Embryophyta</taxon>
        <taxon>Tracheophyta</taxon>
        <taxon>Spermatophyta</taxon>
        <taxon>Magnoliopsida</taxon>
        <taxon>Liliopsida</taxon>
        <taxon>Asparagales</taxon>
        <taxon>Orchidaceae</taxon>
        <taxon>Epidendroideae</taxon>
        <taxon>Malaxideae</taxon>
        <taxon>Dendrobiinae</taxon>
        <taxon>Dendrobium</taxon>
    </lineage>
</organism>
<evidence type="ECO:0000313" key="2">
    <source>
        <dbReference type="Proteomes" id="UP000829196"/>
    </source>
</evidence>
<gene>
    <name evidence="1" type="ORF">KFK09_014687</name>
</gene>
<reference evidence="1" key="1">
    <citation type="journal article" date="2022" name="Front. Genet.">
        <title>Chromosome-Scale Assembly of the Dendrobium nobile Genome Provides Insights Into the Molecular Mechanism of the Biosynthesis of the Medicinal Active Ingredient of Dendrobium.</title>
        <authorList>
            <person name="Xu Q."/>
            <person name="Niu S.-C."/>
            <person name="Li K.-L."/>
            <person name="Zheng P.-J."/>
            <person name="Zhang X.-J."/>
            <person name="Jia Y."/>
            <person name="Liu Y."/>
            <person name="Niu Y.-X."/>
            <person name="Yu L.-H."/>
            <person name="Chen D.-F."/>
            <person name="Zhang G.-Q."/>
        </authorList>
    </citation>
    <scope>NUCLEOTIDE SEQUENCE</scope>
    <source>
        <tissue evidence="1">Leaf</tissue>
    </source>
</reference>
<name>A0A8T3B8N9_DENNO</name>
<dbReference type="Proteomes" id="UP000829196">
    <property type="component" value="Unassembled WGS sequence"/>
</dbReference>
<dbReference type="AlphaFoldDB" id="A0A8T3B8N9"/>
<dbReference type="OrthoDB" id="783377at2759"/>
<protein>
    <submittedName>
        <fullName evidence="1">Uncharacterized protein</fullName>
    </submittedName>
</protein>